<reference evidence="2" key="1">
    <citation type="submission" date="2020-05" db="EMBL/GenBank/DDBJ databases">
        <authorList>
            <person name="Chiriac C."/>
            <person name="Salcher M."/>
            <person name="Ghai R."/>
            <person name="Kavagutti S V."/>
        </authorList>
    </citation>
    <scope>NUCLEOTIDE SEQUENCE</scope>
</reference>
<accession>A0A6J7DA74</accession>
<sequence length="148" mass="16272">MAIHGSATEVINAPIAEVYKVAADVENSPKWQPEIKDVEVLERDGDGNQTRVLTESDAKVKTVKSELEFSYDEPNGLSWKQKKGDMKSVEGSWTLKDLGDGTTEATYEMTVDMGRTLGLVIRGPLVDLLRGQMVDTMPGKLKAFIEQG</sequence>
<organism evidence="2">
    <name type="scientific">freshwater metagenome</name>
    <dbReference type="NCBI Taxonomy" id="449393"/>
    <lineage>
        <taxon>unclassified sequences</taxon>
        <taxon>metagenomes</taxon>
        <taxon>ecological metagenomes</taxon>
    </lineage>
</organism>
<dbReference type="SUPFAM" id="SSF55961">
    <property type="entry name" value="Bet v1-like"/>
    <property type="match status" value="1"/>
</dbReference>
<dbReference type="InterPro" id="IPR023393">
    <property type="entry name" value="START-like_dom_sf"/>
</dbReference>
<dbReference type="GO" id="GO:0051087">
    <property type="term" value="F:protein-folding chaperone binding"/>
    <property type="evidence" value="ECO:0007669"/>
    <property type="project" value="InterPro"/>
</dbReference>
<dbReference type="PANTHER" id="PTHR39683:SF4">
    <property type="entry name" value="COENZYME Q-BINDING PROTEIN COQ10 START DOMAIN-CONTAINING PROTEIN"/>
    <property type="match status" value="1"/>
</dbReference>
<evidence type="ECO:0000313" key="2">
    <source>
        <dbReference type="EMBL" id="CAB4866530.1"/>
    </source>
</evidence>
<dbReference type="Pfam" id="PF03364">
    <property type="entry name" value="Polyketide_cyc"/>
    <property type="match status" value="1"/>
</dbReference>
<dbReference type="PANTHER" id="PTHR39683">
    <property type="entry name" value="CONSERVED PROTEIN TB16.3"/>
    <property type="match status" value="1"/>
</dbReference>
<evidence type="ECO:0000259" key="1">
    <source>
        <dbReference type="Pfam" id="PF03364"/>
    </source>
</evidence>
<dbReference type="EMBL" id="CAFBLU010000005">
    <property type="protein sequence ID" value="CAB4866530.1"/>
    <property type="molecule type" value="Genomic_DNA"/>
</dbReference>
<dbReference type="Gene3D" id="3.30.530.20">
    <property type="match status" value="1"/>
</dbReference>
<protein>
    <submittedName>
        <fullName evidence="2">Unannotated protein</fullName>
    </submittedName>
</protein>
<gene>
    <name evidence="2" type="ORF">UFOPK3444_00486</name>
</gene>
<dbReference type="GO" id="GO:0001671">
    <property type="term" value="F:ATPase activator activity"/>
    <property type="evidence" value="ECO:0007669"/>
    <property type="project" value="InterPro"/>
</dbReference>
<proteinExistence type="predicted"/>
<dbReference type="AlphaFoldDB" id="A0A6J7DA74"/>
<name>A0A6J7DA74_9ZZZZ</name>
<dbReference type="InterPro" id="IPR005031">
    <property type="entry name" value="COQ10_START"/>
</dbReference>
<feature type="domain" description="Coenzyme Q-binding protein COQ10 START" evidence="1">
    <location>
        <begin position="11"/>
        <end position="136"/>
    </location>
</feature>